<evidence type="ECO:0000259" key="9">
    <source>
        <dbReference type="PROSITE" id="PS50048"/>
    </source>
</evidence>
<dbReference type="InterPro" id="IPR007219">
    <property type="entry name" value="XnlR_reg_dom"/>
</dbReference>
<protein>
    <recommendedName>
        <fullName evidence="9">Zn(2)-C6 fungal-type domain-containing protein</fullName>
    </recommendedName>
</protein>
<keyword evidence="6" id="KW-0804">Transcription</keyword>
<dbReference type="GO" id="GO:0008270">
    <property type="term" value="F:zinc ion binding"/>
    <property type="evidence" value="ECO:0007669"/>
    <property type="project" value="InterPro"/>
</dbReference>
<keyword evidence="2" id="KW-0479">Metal-binding</keyword>
<dbReference type="GO" id="GO:0005634">
    <property type="term" value="C:nucleus"/>
    <property type="evidence" value="ECO:0007669"/>
    <property type="project" value="UniProtKB-SubCell"/>
</dbReference>
<evidence type="ECO:0000256" key="2">
    <source>
        <dbReference type="ARBA" id="ARBA00022723"/>
    </source>
</evidence>
<feature type="region of interest" description="Disordered" evidence="8">
    <location>
        <begin position="1"/>
        <end position="22"/>
    </location>
</feature>
<evidence type="ECO:0000256" key="7">
    <source>
        <dbReference type="ARBA" id="ARBA00023242"/>
    </source>
</evidence>
<feature type="domain" description="Zn(2)-C6 fungal-type" evidence="9">
    <location>
        <begin position="30"/>
        <end position="60"/>
    </location>
</feature>
<reference evidence="10 11" key="1">
    <citation type="journal article" date="2019" name="Mol. Biol. Evol.">
        <title>Blast fungal genomes show frequent chromosomal changes, gene gains and losses, and effector gene turnover.</title>
        <authorList>
            <person name="Gomez Luciano L.B."/>
            <person name="Jason Tsai I."/>
            <person name="Chuma I."/>
            <person name="Tosa Y."/>
            <person name="Chen Y.H."/>
            <person name="Li J.Y."/>
            <person name="Li M.Y."/>
            <person name="Jade Lu M.Y."/>
            <person name="Nakayashiki H."/>
            <person name="Li W.H."/>
        </authorList>
    </citation>
    <scope>NUCLEOTIDE SEQUENCE [LARGE SCALE GENOMIC DNA]</scope>
    <source>
        <strain evidence="10">MZ5-1-6</strain>
    </source>
</reference>
<dbReference type="GO" id="GO:0006351">
    <property type="term" value="P:DNA-templated transcription"/>
    <property type="evidence" value="ECO:0007669"/>
    <property type="project" value="InterPro"/>
</dbReference>
<evidence type="ECO:0000313" key="10">
    <source>
        <dbReference type="EMBL" id="QBZ57524.1"/>
    </source>
</evidence>
<feature type="compositionally biased region" description="Basic and acidic residues" evidence="8">
    <location>
        <begin position="119"/>
        <end position="130"/>
    </location>
</feature>
<evidence type="ECO:0000313" key="11">
    <source>
        <dbReference type="Proteomes" id="UP000294847"/>
    </source>
</evidence>
<proteinExistence type="predicted"/>
<dbReference type="Pfam" id="PF00172">
    <property type="entry name" value="Zn_clus"/>
    <property type="match status" value="1"/>
</dbReference>
<keyword evidence="4" id="KW-0805">Transcription regulation</keyword>
<feature type="compositionally biased region" description="Low complexity" evidence="8">
    <location>
        <begin position="1"/>
        <end position="21"/>
    </location>
</feature>
<gene>
    <name evidence="10" type="ORF">PoMZ_02451</name>
</gene>
<accession>A0A4P7NBC5</accession>
<dbReference type="EMBL" id="CP034205">
    <property type="protein sequence ID" value="QBZ57524.1"/>
    <property type="molecule type" value="Genomic_DNA"/>
</dbReference>
<sequence>MPAQVGNSGTSNTNTNSSNNNPSKYALLPACQRCKLRKIRCDRQAPKCSGCTKSQAACVVVDPITSERYHRSFIHELEERERELQGRISAASGAAIVTPSSETAADAENPARLATGSDAGRRRTGTDEQHTPGGQVSVSDSPTAHRGFVGDGSGLSFLRFIFQDPRWRSYEPQIMQLLAERPQIPELAISSIPQPPREEATALLDNYFLLRQDVQAIFDRIYNGAQPQPPSPQDYFRLLMVFSISAVTRYRKGKSSEHPYGYYLTAQEYMSQITLIGSVDAIQNLLLVCRFGQYYHIGTSLWEISQFCMRQCVEQDLHKPPRSRTDPLQEQHRRRIFWECYISDRHSSGILGRPFAIAEADIAAHLPVDVGDDAITRAAHDGKTSLSQLTSREPTAAPTEVSVFIFCIRLRRISSKIHSAFYSGRGVSPVDGSDCCTTTTTGTATAAASITTSGHVYVQLHRFLDELAAWRRDAPTFSSPRSLYERSEWYDFLLEKDRLLLVRGAIHRAPRRSHDRPPEDLLAMCHGCAARVVELYDGMLRGGHITWTRGYFQVIFAAGLSVIYCVSLGLHRRAGVGVEVLETTRRALGLCSDILMAFKREMPDAGRFAVVFGILKDHLLRDHGSSLPTVASTGAAAGAQVVGGGGGGGGGGGSLEQDGAHPEGLATVVATTSSDAAAADGGNSSASHVIPPADVAMMDWQHQRHHPEDEDPYAAQQAGQQSLFDPAVGEAMAFCDGASFGTIDPVQGTWPVLTDEVMEQLEAGLDEFAWGCSGMDGFY</sequence>
<name>A0A4P7NBC5_PYROR</name>
<comment type="subcellular location">
    <subcellularLocation>
        <location evidence="1">Nucleus</location>
    </subcellularLocation>
</comment>
<dbReference type="PROSITE" id="PS00463">
    <property type="entry name" value="ZN2_CY6_FUNGAL_1"/>
    <property type="match status" value="1"/>
</dbReference>
<dbReference type="CDD" id="cd00067">
    <property type="entry name" value="GAL4"/>
    <property type="match status" value="1"/>
</dbReference>
<dbReference type="InterPro" id="IPR052202">
    <property type="entry name" value="Yeast_MetPath_Reg"/>
</dbReference>
<dbReference type="Proteomes" id="UP000294847">
    <property type="component" value="Chromosome 2"/>
</dbReference>
<dbReference type="CDD" id="cd12148">
    <property type="entry name" value="fungal_TF_MHR"/>
    <property type="match status" value="1"/>
</dbReference>
<evidence type="ECO:0000256" key="4">
    <source>
        <dbReference type="ARBA" id="ARBA00023015"/>
    </source>
</evidence>
<dbReference type="Pfam" id="PF04082">
    <property type="entry name" value="Fungal_trans"/>
    <property type="match status" value="1"/>
</dbReference>
<dbReference type="GO" id="GO:0043565">
    <property type="term" value="F:sequence-specific DNA binding"/>
    <property type="evidence" value="ECO:0007669"/>
    <property type="project" value="TreeGrafter"/>
</dbReference>
<dbReference type="GO" id="GO:0000981">
    <property type="term" value="F:DNA-binding transcription factor activity, RNA polymerase II-specific"/>
    <property type="evidence" value="ECO:0007669"/>
    <property type="project" value="InterPro"/>
</dbReference>
<dbReference type="PANTHER" id="PTHR47782:SF12">
    <property type="entry name" value="ZN(II)2CYS6 TRANSCRIPTION FACTOR (EUROFUNG)"/>
    <property type="match status" value="1"/>
</dbReference>
<dbReference type="AlphaFoldDB" id="A0A4P7NBC5"/>
<evidence type="ECO:0000256" key="6">
    <source>
        <dbReference type="ARBA" id="ARBA00023163"/>
    </source>
</evidence>
<evidence type="ECO:0000256" key="8">
    <source>
        <dbReference type="SAM" id="MobiDB-lite"/>
    </source>
</evidence>
<dbReference type="Gene3D" id="4.10.240.10">
    <property type="entry name" value="Zn(2)-C6 fungal-type DNA-binding domain"/>
    <property type="match status" value="1"/>
</dbReference>
<evidence type="ECO:0000256" key="3">
    <source>
        <dbReference type="ARBA" id="ARBA00022833"/>
    </source>
</evidence>
<dbReference type="GO" id="GO:0045944">
    <property type="term" value="P:positive regulation of transcription by RNA polymerase II"/>
    <property type="evidence" value="ECO:0007669"/>
    <property type="project" value="TreeGrafter"/>
</dbReference>
<evidence type="ECO:0000256" key="5">
    <source>
        <dbReference type="ARBA" id="ARBA00023125"/>
    </source>
</evidence>
<dbReference type="SMART" id="SM00066">
    <property type="entry name" value="GAL4"/>
    <property type="match status" value="1"/>
</dbReference>
<organism evidence="10 11">
    <name type="scientific">Pyricularia oryzae</name>
    <name type="common">Rice blast fungus</name>
    <name type="synonym">Magnaporthe oryzae</name>
    <dbReference type="NCBI Taxonomy" id="318829"/>
    <lineage>
        <taxon>Eukaryota</taxon>
        <taxon>Fungi</taxon>
        <taxon>Dikarya</taxon>
        <taxon>Ascomycota</taxon>
        <taxon>Pezizomycotina</taxon>
        <taxon>Sordariomycetes</taxon>
        <taxon>Sordariomycetidae</taxon>
        <taxon>Magnaporthales</taxon>
        <taxon>Pyriculariaceae</taxon>
        <taxon>Pyricularia</taxon>
    </lineage>
</organism>
<keyword evidence="7" id="KW-0539">Nucleus</keyword>
<feature type="compositionally biased region" description="Polar residues" evidence="8">
    <location>
        <begin position="132"/>
        <end position="142"/>
    </location>
</feature>
<dbReference type="InterPro" id="IPR001138">
    <property type="entry name" value="Zn2Cys6_DnaBD"/>
</dbReference>
<dbReference type="SUPFAM" id="SSF57701">
    <property type="entry name" value="Zn2/Cys6 DNA-binding domain"/>
    <property type="match status" value="1"/>
</dbReference>
<dbReference type="PROSITE" id="PS50048">
    <property type="entry name" value="ZN2_CY6_FUNGAL_2"/>
    <property type="match status" value="1"/>
</dbReference>
<keyword evidence="3" id="KW-0862">Zinc</keyword>
<dbReference type="InterPro" id="IPR036864">
    <property type="entry name" value="Zn2-C6_fun-type_DNA-bd_sf"/>
</dbReference>
<evidence type="ECO:0000256" key="1">
    <source>
        <dbReference type="ARBA" id="ARBA00004123"/>
    </source>
</evidence>
<dbReference type="SMART" id="SM00906">
    <property type="entry name" value="Fungal_trans"/>
    <property type="match status" value="1"/>
</dbReference>
<keyword evidence="5" id="KW-0238">DNA-binding</keyword>
<feature type="region of interest" description="Disordered" evidence="8">
    <location>
        <begin position="94"/>
        <end position="145"/>
    </location>
</feature>
<dbReference type="PANTHER" id="PTHR47782">
    <property type="entry name" value="ZN(II)2CYS6 TRANSCRIPTION FACTOR (EUROFUNG)-RELATED"/>
    <property type="match status" value="1"/>
</dbReference>